<name>A0A5J4WJZ3_9EUKA</name>
<proteinExistence type="predicted"/>
<sequence>MAAMGVNVIAHLYTGVQNDLVQNLNQVILEHLYKLGVTHAAEAKQAQNINHSIYINTPSNATYDFTSLKVPFSDILDVDQKTTMGTIKGQLTFGGFENQNTAADRLFARILKIVEFGAQQNRIAPYDFMVLSGELAATIKKNSTFIMCPVANTLSQNPELNYSGTIFETISVYKNPGIDFDDPRILLGRRGNDKDPGAKFLAYDLAASRQIVAEGTMAEKIRQLTMEIGANL</sequence>
<dbReference type="EMBL" id="SNRW01001766">
    <property type="protein sequence ID" value="KAA6395123.1"/>
    <property type="molecule type" value="Genomic_DNA"/>
</dbReference>
<dbReference type="Proteomes" id="UP000324800">
    <property type="component" value="Unassembled WGS sequence"/>
</dbReference>
<dbReference type="AlphaFoldDB" id="A0A5J4WJZ3"/>
<accession>A0A5J4WJZ3</accession>
<organism evidence="1 2">
    <name type="scientific">Streblomastix strix</name>
    <dbReference type="NCBI Taxonomy" id="222440"/>
    <lineage>
        <taxon>Eukaryota</taxon>
        <taxon>Metamonada</taxon>
        <taxon>Preaxostyla</taxon>
        <taxon>Oxymonadida</taxon>
        <taxon>Streblomastigidae</taxon>
        <taxon>Streblomastix</taxon>
    </lineage>
</organism>
<reference evidence="1 2" key="1">
    <citation type="submission" date="2019-03" db="EMBL/GenBank/DDBJ databases">
        <title>Single cell metagenomics reveals metabolic interactions within the superorganism composed of flagellate Streblomastix strix and complex community of Bacteroidetes bacteria on its surface.</title>
        <authorList>
            <person name="Treitli S.C."/>
            <person name="Kolisko M."/>
            <person name="Husnik F."/>
            <person name="Keeling P."/>
            <person name="Hampl V."/>
        </authorList>
    </citation>
    <scope>NUCLEOTIDE SEQUENCE [LARGE SCALE GENOMIC DNA]</scope>
    <source>
        <strain evidence="1">ST1C</strain>
    </source>
</reference>
<evidence type="ECO:0000313" key="1">
    <source>
        <dbReference type="EMBL" id="KAA6395123.1"/>
    </source>
</evidence>
<protein>
    <submittedName>
        <fullName evidence="1">Uncharacterized protein</fullName>
    </submittedName>
</protein>
<gene>
    <name evidence="1" type="ORF">EZS28_009353</name>
</gene>
<evidence type="ECO:0000313" key="2">
    <source>
        <dbReference type="Proteomes" id="UP000324800"/>
    </source>
</evidence>
<comment type="caution">
    <text evidence="1">The sequence shown here is derived from an EMBL/GenBank/DDBJ whole genome shotgun (WGS) entry which is preliminary data.</text>
</comment>